<evidence type="ECO:0000256" key="1">
    <source>
        <dbReference type="SAM" id="MobiDB-lite"/>
    </source>
</evidence>
<keyword evidence="2" id="KW-0812">Transmembrane</keyword>
<protein>
    <submittedName>
        <fullName evidence="3">Uncharacterized protein</fullName>
    </submittedName>
</protein>
<dbReference type="RefSeq" id="WP_176866389.1">
    <property type="nucleotide sequence ID" value="NZ_JABXWT010000011.1"/>
</dbReference>
<comment type="caution">
    <text evidence="3">The sequence shown here is derived from an EMBL/GenBank/DDBJ whole genome shotgun (WGS) entry which is preliminary data.</text>
</comment>
<evidence type="ECO:0000256" key="2">
    <source>
        <dbReference type="SAM" id="Phobius"/>
    </source>
</evidence>
<keyword evidence="2" id="KW-0472">Membrane</keyword>
<proteinExistence type="predicted"/>
<dbReference type="EMBL" id="JABXWT010000011">
    <property type="protein sequence ID" value="NVO57335.1"/>
    <property type="molecule type" value="Genomic_DNA"/>
</dbReference>
<accession>A0ABX2PUG7</accession>
<feature type="region of interest" description="Disordered" evidence="1">
    <location>
        <begin position="61"/>
        <end position="82"/>
    </location>
</feature>
<keyword evidence="4" id="KW-1185">Reference proteome</keyword>
<gene>
    <name evidence="3" type="ORF">HW561_16190</name>
</gene>
<evidence type="ECO:0000313" key="3">
    <source>
        <dbReference type="EMBL" id="NVO57335.1"/>
    </source>
</evidence>
<keyword evidence="2" id="KW-1133">Transmembrane helix</keyword>
<dbReference type="Proteomes" id="UP000630805">
    <property type="component" value="Unassembled WGS sequence"/>
</dbReference>
<reference evidence="3 4" key="1">
    <citation type="submission" date="2020-06" db="EMBL/GenBank/DDBJ databases">
        <authorList>
            <person name="Cao W.R."/>
        </authorList>
    </citation>
    <scope>NUCLEOTIDE SEQUENCE [LARGE SCALE GENOMIC DNA]</scope>
    <source>
        <strain evidence="3 4">B1Z28</strain>
    </source>
</reference>
<sequence>MQLPIFIAGLFLSIILSAVIGILAGFETPQLILFVVAITIALQLAFVLIIALLAIERKRKMRASEDETPTAPSARASQETDV</sequence>
<feature type="transmembrane region" description="Helical" evidence="2">
    <location>
        <begin position="32"/>
        <end position="55"/>
    </location>
</feature>
<feature type="transmembrane region" description="Helical" evidence="2">
    <location>
        <begin position="5"/>
        <end position="26"/>
    </location>
</feature>
<name>A0ABX2PUG7_9RHOB</name>
<evidence type="ECO:0000313" key="4">
    <source>
        <dbReference type="Proteomes" id="UP000630805"/>
    </source>
</evidence>
<organism evidence="3 4">
    <name type="scientific">Ruegeria haliotis</name>
    <dbReference type="NCBI Taxonomy" id="2747601"/>
    <lineage>
        <taxon>Bacteria</taxon>
        <taxon>Pseudomonadati</taxon>
        <taxon>Pseudomonadota</taxon>
        <taxon>Alphaproteobacteria</taxon>
        <taxon>Rhodobacterales</taxon>
        <taxon>Roseobacteraceae</taxon>
        <taxon>Ruegeria</taxon>
    </lineage>
</organism>